<dbReference type="PANTHER" id="PTHR43390">
    <property type="entry name" value="SIGNAL PEPTIDASE I"/>
    <property type="match status" value="1"/>
</dbReference>
<reference evidence="5 6" key="1">
    <citation type="submission" date="2023-05" db="EMBL/GenBank/DDBJ databases">
        <title>Streptantibioticus silvisoli sp. nov., acidotolerant actinomycetes 1 from pine litter.</title>
        <authorList>
            <person name="Swiecimska M."/>
            <person name="Golinska P."/>
            <person name="Sangal V."/>
            <person name="Wachnowicz B."/>
            <person name="Goodfellow M."/>
        </authorList>
    </citation>
    <scope>NUCLEOTIDE SEQUENCE [LARGE SCALE GENOMIC DNA]</scope>
    <source>
        <strain evidence="5 6">DSM 42109</strain>
    </source>
</reference>
<name>A0ABT7A4S0_9ACTN</name>
<dbReference type="RefSeq" id="WP_274038731.1">
    <property type="nucleotide sequence ID" value="NZ_JANCPR020000039.1"/>
</dbReference>
<dbReference type="SUPFAM" id="SSF51306">
    <property type="entry name" value="LexA/Signal peptidase"/>
    <property type="match status" value="1"/>
</dbReference>
<gene>
    <name evidence="5" type="ORF">NMN56_031285</name>
</gene>
<comment type="similarity">
    <text evidence="2">Belongs to the peptidase S26 family.</text>
</comment>
<feature type="domain" description="Peptidase S26" evidence="4">
    <location>
        <begin position="146"/>
        <end position="180"/>
    </location>
</feature>
<protein>
    <submittedName>
        <fullName evidence="5">S26 family signal peptidase</fullName>
    </submittedName>
</protein>
<keyword evidence="3" id="KW-1133">Transmembrane helix</keyword>
<sequence length="195" mass="20242">MTTTTPVMARPAPPVTTVLGSRGVPGVLSALGVRSALGVLGALGVAATAVLARRALVSVTVRGRSMEPAYRDGDRVLVLRARRLSTGRVVVAERPGHGHVWPGPALSPGARATAVAERQWMIKRVGALPGEPHAPDLGESGEVPGHVPSGRLVLLGDNPQHSVDSRQLGYFPAERVLGVVLLTRPRARSAAPPSV</sequence>
<evidence type="ECO:0000256" key="1">
    <source>
        <dbReference type="ARBA" id="ARBA00004401"/>
    </source>
</evidence>
<dbReference type="InterPro" id="IPR000223">
    <property type="entry name" value="Pept_S26A_signal_pept_1"/>
</dbReference>
<dbReference type="PANTHER" id="PTHR43390:SF1">
    <property type="entry name" value="CHLOROPLAST PROCESSING PEPTIDASE"/>
    <property type="match status" value="1"/>
</dbReference>
<comment type="caution">
    <text evidence="5">The sequence shown here is derived from an EMBL/GenBank/DDBJ whole genome shotgun (WGS) entry which is preliminary data.</text>
</comment>
<dbReference type="PRINTS" id="PR00727">
    <property type="entry name" value="LEADERPTASE"/>
</dbReference>
<dbReference type="CDD" id="cd06462">
    <property type="entry name" value="Peptidase_S24_S26"/>
    <property type="match status" value="1"/>
</dbReference>
<dbReference type="Proteomes" id="UP001214441">
    <property type="component" value="Unassembled WGS sequence"/>
</dbReference>
<feature type="transmembrane region" description="Helical" evidence="3">
    <location>
        <begin position="36"/>
        <end position="56"/>
    </location>
</feature>
<dbReference type="Pfam" id="PF10502">
    <property type="entry name" value="Peptidase_S26"/>
    <property type="match status" value="2"/>
</dbReference>
<dbReference type="InterPro" id="IPR019533">
    <property type="entry name" value="Peptidase_S26"/>
</dbReference>
<accession>A0ABT7A4S0</accession>
<keyword evidence="6" id="KW-1185">Reference proteome</keyword>
<evidence type="ECO:0000313" key="6">
    <source>
        <dbReference type="Proteomes" id="UP001214441"/>
    </source>
</evidence>
<dbReference type="EMBL" id="JANCPR020000039">
    <property type="protein sequence ID" value="MDJ1136354.1"/>
    <property type="molecule type" value="Genomic_DNA"/>
</dbReference>
<proteinExistence type="inferred from homology"/>
<organism evidence="5 6">
    <name type="scientific">Streptomyces iconiensis</name>
    <dbReference type="NCBI Taxonomy" id="1384038"/>
    <lineage>
        <taxon>Bacteria</taxon>
        <taxon>Bacillati</taxon>
        <taxon>Actinomycetota</taxon>
        <taxon>Actinomycetes</taxon>
        <taxon>Kitasatosporales</taxon>
        <taxon>Streptomycetaceae</taxon>
        <taxon>Streptomyces</taxon>
    </lineage>
</organism>
<dbReference type="InterPro" id="IPR036286">
    <property type="entry name" value="LexA/Signal_pep-like_sf"/>
</dbReference>
<keyword evidence="3" id="KW-0472">Membrane</keyword>
<evidence type="ECO:0000313" key="5">
    <source>
        <dbReference type="EMBL" id="MDJ1136354.1"/>
    </source>
</evidence>
<keyword evidence="3" id="KW-0812">Transmembrane</keyword>
<evidence type="ECO:0000256" key="2">
    <source>
        <dbReference type="ARBA" id="ARBA00009370"/>
    </source>
</evidence>
<feature type="domain" description="Peptidase S26" evidence="4">
    <location>
        <begin position="46"/>
        <end position="131"/>
    </location>
</feature>
<evidence type="ECO:0000259" key="4">
    <source>
        <dbReference type="Pfam" id="PF10502"/>
    </source>
</evidence>
<comment type="subcellular location">
    <subcellularLocation>
        <location evidence="1">Cell membrane</location>
        <topology evidence="1">Single-pass type II membrane protein</topology>
    </subcellularLocation>
</comment>
<dbReference type="Gene3D" id="2.10.109.10">
    <property type="entry name" value="Umud Fragment, subunit A"/>
    <property type="match status" value="1"/>
</dbReference>
<evidence type="ECO:0000256" key="3">
    <source>
        <dbReference type="SAM" id="Phobius"/>
    </source>
</evidence>